<dbReference type="SUPFAM" id="SSF63829">
    <property type="entry name" value="Calcium-dependent phosphotriesterase"/>
    <property type="match status" value="1"/>
</dbReference>
<dbReference type="GO" id="GO:0016787">
    <property type="term" value="F:hydrolase activity"/>
    <property type="evidence" value="ECO:0007669"/>
    <property type="project" value="TreeGrafter"/>
</dbReference>
<protein>
    <submittedName>
        <fullName evidence="6">Uncharacterized protein</fullName>
    </submittedName>
</protein>
<dbReference type="InterPro" id="IPR018119">
    <property type="entry name" value="Strictosidine_synth_cons-reg"/>
</dbReference>
<dbReference type="InterPro" id="IPR011042">
    <property type="entry name" value="6-blade_b-propeller_TolB-like"/>
</dbReference>
<dbReference type="PANTHER" id="PTHR10426">
    <property type="entry name" value="STRICTOSIDINE SYNTHASE-RELATED"/>
    <property type="match status" value="1"/>
</dbReference>
<proteinExistence type="inferred from homology"/>
<comment type="subcellular location">
    <subcellularLocation>
        <location evidence="1">Vacuole</location>
    </subcellularLocation>
</comment>
<dbReference type="Gene3D" id="2.120.10.30">
    <property type="entry name" value="TolB, C-terminal domain"/>
    <property type="match status" value="1"/>
</dbReference>
<evidence type="ECO:0000256" key="1">
    <source>
        <dbReference type="ARBA" id="ARBA00004116"/>
    </source>
</evidence>
<dbReference type="Proteomes" id="UP000077755">
    <property type="component" value="Chromosome 4"/>
</dbReference>
<keyword evidence="4" id="KW-0732">Signal</keyword>
<dbReference type="FunFam" id="2.120.10.30:FF:000032">
    <property type="entry name" value="Protein STRICTOSIDINE SYNTHASE-LIKE 13"/>
    <property type="match status" value="1"/>
</dbReference>
<comment type="similarity">
    <text evidence="2">Belongs to the strictosidine synthase family.</text>
</comment>
<dbReference type="GO" id="GO:0012505">
    <property type="term" value="C:endomembrane system"/>
    <property type="evidence" value="ECO:0007669"/>
    <property type="project" value="TreeGrafter"/>
</dbReference>
<dbReference type="AlphaFoldDB" id="A0A165YDG5"/>
<evidence type="ECO:0000256" key="2">
    <source>
        <dbReference type="ARBA" id="ARBA00009191"/>
    </source>
</evidence>
<reference evidence="6" key="1">
    <citation type="journal article" date="2016" name="Nat. Genet.">
        <title>A high-quality carrot genome assembly provides new insights into carotenoid accumulation and asterid genome evolution.</title>
        <authorList>
            <person name="Iorizzo M."/>
            <person name="Ellison S."/>
            <person name="Senalik D."/>
            <person name="Zeng P."/>
            <person name="Satapoomin P."/>
            <person name="Huang J."/>
            <person name="Bowman M."/>
            <person name="Iovene M."/>
            <person name="Sanseverino W."/>
            <person name="Cavagnaro P."/>
            <person name="Yildiz M."/>
            <person name="Macko-Podgorni A."/>
            <person name="Moranska E."/>
            <person name="Grzebelus E."/>
            <person name="Grzebelus D."/>
            <person name="Ashrafi H."/>
            <person name="Zheng Z."/>
            <person name="Cheng S."/>
            <person name="Spooner D."/>
            <person name="Van Deynze A."/>
            <person name="Simon P."/>
        </authorList>
    </citation>
    <scope>NUCLEOTIDE SEQUENCE</scope>
    <source>
        <tissue evidence="6">Leaf</tissue>
    </source>
</reference>
<dbReference type="OrthoDB" id="5307922at2759"/>
<gene>
    <name evidence="6" type="ORF">DCAR_0417381</name>
</gene>
<name>A0A165YDG5_DAUCS</name>
<organism evidence="6 7">
    <name type="scientific">Daucus carota subsp. sativus</name>
    <name type="common">Carrot</name>
    <dbReference type="NCBI Taxonomy" id="79200"/>
    <lineage>
        <taxon>Eukaryota</taxon>
        <taxon>Viridiplantae</taxon>
        <taxon>Streptophyta</taxon>
        <taxon>Embryophyta</taxon>
        <taxon>Tracheophyta</taxon>
        <taxon>Spermatophyta</taxon>
        <taxon>Magnoliopsida</taxon>
        <taxon>eudicotyledons</taxon>
        <taxon>Gunneridae</taxon>
        <taxon>Pentapetalae</taxon>
        <taxon>asterids</taxon>
        <taxon>campanulids</taxon>
        <taxon>Apiales</taxon>
        <taxon>Apiaceae</taxon>
        <taxon>Apioideae</taxon>
        <taxon>Scandiceae</taxon>
        <taxon>Daucinae</taxon>
        <taxon>Daucus</taxon>
        <taxon>Daucus sect. Daucus</taxon>
    </lineage>
</organism>
<evidence type="ECO:0000313" key="7">
    <source>
        <dbReference type="Proteomes" id="UP000077755"/>
    </source>
</evidence>
<reference evidence="6" key="2">
    <citation type="submission" date="2022-03" db="EMBL/GenBank/DDBJ databases">
        <title>Draft title - Genomic analysis of global carrot germplasm unveils the trajectory of domestication and the origin of high carotenoid orange carrot.</title>
        <authorList>
            <person name="Iorizzo M."/>
            <person name="Ellison S."/>
            <person name="Senalik D."/>
            <person name="Macko-Podgorni A."/>
            <person name="Grzebelus D."/>
            <person name="Bostan H."/>
            <person name="Rolling W."/>
            <person name="Curaba J."/>
            <person name="Simon P."/>
        </authorList>
    </citation>
    <scope>NUCLEOTIDE SEQUENCE</scope>
    <source>
        <tissue evidence="6">Leaf</tissue>
    </source>
</reference>
<dbReference type="OMA" id="QRRNYIS"/>
<dbReference type="Gramene" id="KZM99001">
    <property type="protein sequence ID" value="KZM99001"/>
    <property type="gene ID" value="DCAR_013637"/>
</dbReference>
<dbReference type="KEGG" id="dcr:108219099"/>
<evidence type="ECO:0000256" key="4">
    <source>
        <dbReference type="ARBA" id="ARBA00022729"/>
    </source>
</evidence>
<dbReference type="EMBL" id="CP093346">
    <property type="protein sequence ID" value="WOG98040.1"/>
    <property type="molecule type" value="Genomic_DNA"/>
</dbReference>
<keyword evidence="7" id="KW-1185">Reference proteome</keyword>
<evidence type="ECO:0000256" key="3">
    <source>
        <dbReference type="ARBA" id="ARBA00022554"/>
    </source>
</evidence>
<dbReference type="Pfam" id="PF03088">
    <property type="entry name" value="Str_synth"/>
    <property type="match status" value="1"/>
</dbReference>
<keyword evidence="5" id="KW-0325">Glycoprotein</keyword>
<accession>A0A165YDG5</accession>
<dbReference type="GO" id="GO:0005773">
    <property type="term" value="C:vacuole"/>
    <property type="evidence" value="ECO:0007669"/>
    <property type="project" value="UniProtKB-SubCell"/>
</dbReference>
<sequence length="369" mass="41574">MNTLRPIIAAVTVILISITLSLFLSNHDNKPDDAVESEVIPLVGALGPESFAFHPVTAEGPYTGVSDGRIIKWNPAQRRWIDFAVTSPHRDGCQGLYDHEEKEHICGRPLGLRFNERTEDLYIADAYMGVLVVGPNGGLATKISTQSQNVPFYFANGLDIDQGNGVVYFTESSFNYQRRDHSAVIFSSDKTGRLSKYDPLSREIKVISNNLTFPNGVALSQNGDFVLIAETRNCRILKVWLEPSELYGKIEIFAQLPGFPDNIKRNHRGEFWVAIHSRNDIFSRIILSYSWIGKVLLKLPINLTKVVQYLMSFKGCGIAVRLSENGEILEMLEDKYGKKWMFASEVEESNGYLWIGSVQMPYVFKQKLV</sequence>
<keyword evidence="3" id="KW-0926">Vacuole</keyword>
<dbReference type="PANTHER" id="PTHR10426:SF79">
    <property type="entry name" value="PROTEIN STRICTOSIDINE SYNTHASE-LIKE 2"/>
    <property type="match status" value="1"/>
</dbReference>
<evidence type="ECO:0000313" key="6">
    <source>
        <dbReference type="EMBL" id="WOG98040.1"/>
    </source>
</evidence>
<evidence type="ECO:0000256" key="5">
    <source>
        <dbReference type="ARBA" id="ARBA00023180"/>
    </source>
</evidence>